<dbReference type="Proteomes" id="UP000559182">
    <property type="component" value="Unassembled WGS sequence"/>
</dbReference>
<reference evidence="2 3" key="1">
    <citation type="submission" date="2020-08" db="EMBL/GenBank/DDBJ databases">
        <title>Sequencing the genomes of 1000 actinobacteria strains.</title>
        <authorList>
            <person name="Klenk H.-P."/>
        </authorList>
    </citation>
    <scope>NUCLEOTIDE SEQUENCE [LARGE SCALE GENOMIC DNA]</scope>
    <source>
        <strain evidence="2 3">DSM 105369</strain>
    </source>
</reference>
<dbReference type="RefSeq" id="WP_183321925.1">
    <property type="nucleotide sequence ID" value="NZ_JACHVQ010000003.1"/>
</dbReference>
<organism evidence="2 3">
    <name type="scientific">Flexivirga oryzae</name>
    <dbReference type="NCBI Taxonomy" id="1794944"/>
    <lineage>
        <taxon>Bacteria</taxon>
        <taxon>Bacillati</taxon>
        <taxon>Actinomycetota</taxon>
        <taxon>Actinomycetes</taxon>
        <taxon>Micrococcales</taxon>
        <taxon>Dermacoccaceae</taxon>
        <taxon>Flexivirga</taxon>
    </lineage>
</organism>
<feature type="signal peptide" evidence="1">
    <location>
        <begin position="1"/>
        <end position="29"/>
    </location>
</feature>
<dbReference type="AlphaFoldDB" id="A0A839N8D4"/>
<name>A0A839N8D4_9MICO</name>
<evidence type="ECO:0000256" key="1">
    <source>
        <dbReference type="SAM" id="SignalP"/>
    </source>
</evidence>
<evidence type="ECO:0000313" key="2">
    <source>
        <dbReference type="EMBL" id="MBB2893497.1"/>
    </source>
</evidence>
<comment type="caution">
    <text evidence="2">The sequence shown here is derived from an EMBL/GenBank/DDBJ whole genome shotgun (WGS) entry which is preliminary data.</text>
</comment>
<sequence>MRALTRSTLAATAIAGLLTAAGSTGIAHATPAANTAQTIRLHYNSAVSDQVSQAVAHGPIAGVGAEVENFGDTGGQAIVTFADGSVVIDVAIAAEVPGFRPTACTMDLAQSGSWSIDHGTGAYAAATGDGTFTGTRRIHGTRIKGACQGPDSGVDPRMETDDVLLTGTVSLS</sequence>
<proteinExistence type="predicted"/>
<keyword evidence="3" id="KW-1185">Reference proteome</keyword>
<accession>A0A839N8D4</accession>
<dbReference type="EMBL" id="JACHVQ010000003">
    <property type="protein sequence ID" value="MBB2893497.1"/>
    <property type="molecule type" value="Genomic_DNA"/>
</dbReference>
<evidence type="ECO:0000313" key="3">
    <source>
        <dbReference type="Proteomes" id="UP000559182"/>
    </source>
</evidence>
<feature type="chain" id="PRO_5032850102" evidence="1">
    <location>
        <begin position="30"/>
        <end position="172"/>
    </location>
</feature>
<protein>
    <submittedName>
        <fullName evidence="2">Uncharacterized protein</fullName>
    </submittedName>
</protein>
<gene>
    <name evidence="2" type="ORF">FHU39_003528</name>
</gene>
<keyword evidence="1" id="KW-0732">Signal</keyword>